<sequence>MLMPHFPITFTPDSYDNLTIQCQSDKASHRQRLGSITAQHKCT</sequence>
<proteinExistence type="predicted"/>
<reference evidence="1" key="1">
    <citation type="submission" date="2014-09" db="EMBL/GenBank/DDBJ databases">
        <authorList>
            <person name="Magalhaes I.L.F."/>
            <person name="Oliveira U."/>
            <person name="Santos F.R."/>
            <person name="Vidigal T.H.D.A."/>
            <person name="Brescovit A.D."/>
            <person name="Santos A.J."/>
        </authorList>
    </citation>
    <scope>NUCLEOTIDE SEQUENCE</scope>
    <source>
        <tissue evidence="1">Shoot tissue taken approximately 20 cm above the soil surface</tissue>
    </source>
</reference>
<accession>A0A0A9BFP9</accession>
<evidence type="ECO:0000313" key="1">
    <source>
        <dbReference type="EMBL" id="JAD62819.1"/>
    </source>
</evidence>
<dbReference type="AlphaFoldDB" id="A0A0A9BFP9"/>
<reference evidence="1" key="2">
    <citation type="journal article" date="2015" name="Data Brief">
        <title>Shoot transcriptome of the giant reed, Arundo donax.</title>
        <authorList>
            <person name="Barrero R.A."/>
            <person name="Guerrero F.D."/>
            <person name="Moolhuijzen P."/>
            <person name="Goolsby J.A."/>
            <person name="Tidwell J."/>
            <person name="Bellgard S.E."/>
            <person name="Bellgard M.I."/>
        </authorList>
    </citation>
    <scope>NUCLEOTIDE SEQUENCE</scope>
    <source>
        <tissue evidence="1">Shoot tissue taken approximately 20 cm above the soil surface</tissue>
    </source>
</reference>
<dbReference type="EMBL" id="GBRH01235076">
    <property type="protein sequence ID" value="JAD62819.1"/>
    <property type="molecule type" value="Transcribed_RNA"/>
</dbReference>
<name>A0A0A9BFP9_ARUDO</name>
<organism evidence="1">
    <name type="scientific">Arundo donax</name>
    <name type="common">Giant reed</name>
    <name type="synonym">Donax arundinaceus</name>
    <dbReference type="NCBI Taxonomy" id="35708"/>
    <lineage>
        <taxon>Eukaryota</taxon>
        <taxon>Viridiplantae</taxon>
        <taxon>Streptophyta</taxon>
        <taxon>Embryophyta</taxon>
        <taxon>Tracheophyta</taxon>
        <taxon>Spermatophyta</taxon>
        <taxon>Magnoliopsida</taxon>
        <taxon>Liliopsida</taxon>
        <taxon>Poales</taxon>
        <taxon>Poaceae</taxon>
        <taxon>PACMAD clade</taxon>
        <taxon>Arundinoideae</taxon>
        <taxon>Arundineae</taxon>
        <taxon>Arundo</taxon>
    </lineage>
</organism>
<protein>
    <submittedName>
        <fullName evidence="1">Uncharacterized protein</fullName>
    </submittedName>
</protein>